<dbReference type="InterPro" id="IPR000836">
    <property type="entry name" value="PRTase_dom"/>
</dbReference>
<dbReference type="GO" id="GO:0016757">
    <property type="term" value="F:glycosyltransferase activity"/>
    <property type="evidence" value="ECO:0007669"/>
    <property type="project" value="UniProtKB-KW"/>
</dbReference>
<protein>
    <submittedName>
        <fullName evidence="3">Phosphoribosyltransferase family protein</fullName>
    </submittedName>
</protein>
<proteinExistence type="predicted"/>
<dbReference type="RefSeq" id="WP_216570738.1">
    <property type="nucleotide sequence ID" value="NZ_JAHLOQ010000031.1"/>
</dbReference>
<dbReference type="InterPro" id="IPR041688">
    <property type="entry name" value="PRTase_2"/>
</dbReference>
<evidence type="ECO:0000259" key="1">
    <source>
        <dbReference type="Pfam" id="PF12500"/>
    </source>
</evidence>
<reference evidence="3 4" key="1">
    <citation type="submission" date="2021-06" db="EMBL/GenBank/DDBJ databases">
        <authorList>
            <person name="Sun Q."/>
            <person name="Li D."/>
        </authorList>
    </citation>
    <scope>NUCLEOTIDE SEQUENCE [LARGE SCALE GENOMIC DNA]</scope>
    <source>
        <strain evidence="3 4">N19</strain>
    </source>
</reference>
<feature type="domain" description="Orotate phosphoribosyltransferase-like" evidence="2">
    <location>
        <begin position="54"/>
        <end position="238"/>
    </location>
</feature>
<keyword evidence="3" id="KW-0328">Glycosyltransferase</keyword>
<dbReference type="InterPro" id="IPR011214">
    <property type="entry name" value="UCP020967"/>
</dbReference>
<feature type="domain" description="TRSP" evidence="1">
    <location>
        <begin position="290"/>
        <end position="415"/>
    </location>
</feature>
<evidence type="ECO:0000259" key="2">
    <source>
        <dbReference type="Pfam" id="PF15609"/>
    </source>
</evidence>
<name>A0ABS6DYE6_9FIRM</name>
<gene>
    <name evidence="3" type="ORF">KQI20_10465</name>
</gene>
<dbReference type="PIRSF" id="PIRSF020967">
    <property type="entry name" value="UCP020967"/>
    <property type="match status" value="1"/>
</dbReference>
<dbReference type="Pfam" id="PF15609">
    <property type="entry name" value="PRTase_2"/>
    <property type="match status" value="1"/>
</dbReference>
<comment type="caution">
    <text evidence="3">The sequence shown here is derived from an EMBL/GenBank/DDBJ whole genome shotgun (WGS) entry which is preliminary data.</text>
</comment>
<dbReference type="InterPro" id="IPR022537">
    <property type="entry name" value="TRSP_dom"/>
</dbReference>
<dbReference type="Proteomes" id="UP001196301">
    <property type="component" value="Unassembled WGS sequence"/>
</dbReference>
<accession>A0ABS6DYE6</accession>
<evidence type="ECO:0000313" key="4">
    <source>
        <dbReference type="Proteomes" id="UP001196301"/>
    </source>
</evidence>
<keyword evidence="3" id="KW-0808">Transferase</keyword>
<keyword evidence="4" id="KW-1185">Reference proteome</keyword>
<evidence type="ECO:0000313" key="3">
    <source>
        <dbReference type="EMBL" id="MBU5336862.1"/>
    </source>
</evidence>
<dbReference type="Pfam" id="PF12500">
    <property type="entry name" value="TRSP"/>
    <property type="match status" value="1"/>
</dbReference>
<dbReference type="EMBL" id="JAHLOQ010000031">
    <property type="protein sequence ID" value="MBU5336862.1"/>
    <property type="molecule type" value="Genomic_DNA"/>
</dbReference>
<organism evidence="3 4">
    <name type="scientific">Intestinibacter bartlettii</name>
    <dbReference type="NCBI Taxonomy" id="261299"/>
    <lineage>
        <taxon>Bacteria</taxon>
        <taxon>Bacillati</taxon>
        <taxon>Bacillota</taxon>
        <taxon>Clostridia</taxon>
        <taxon>Peptostreptococcales</taxon>
        <taxon>Peptostreptococcaceae</taxon>
        <taxon>Intestinibacter</taxon>
    </lineage>
</organism>
<sequence>MSLLKLQDKEMQTILEGELLKKENINTNSKNNLPFRYNINIKENILNLDINNYLDLAIRNNKKRRFLFVSKVLGKHLPCRAYDMDNLGRDIVKVYEKKQDYLNSGVVISFAETGTALGHSVFNYINANCEFIHTTREKVQNKKSLDFLEEHSHATNHNLYYEDLKFLKNKDEIILVDDEITTGNTCINLIKKISELYPKKRYTICSILNWMNDEAFDRFKKLEEELNCKINFVYLFSGDFEFKCDEEKLENIIKCSENKEKAVLKNKDLKVYYTYIDMKKYDQDKKYLKYTGRFGINKEDQKNLLDEVKKESFKLHIGYDEKTLFLGTEEFMYIPMLFANQFKNRDIYYHSTTRSPIVEFDKEGYPIKSKFTHNSLYNKNIVNYIYNIDKYDYDKCFLFCELEKEKEELKEIIDIFSNTSIKELNIVMFK</sequence>
<dbReference type="CDD" id="cd06223">
    <property type="entry name" value="PRTases_typeI"/>
    <property type="match status" value="1"/>
</dbReference>